<protein>
    <submittedName>
        <fullName evidence="1">Uncharacterized protein</fullName>
    </submittedName>
</protein>
<dbReference type="EMBL" id="VSSQ01133559">
    <property type="protein sequence ID" value="MPN59481.1"/>
    <property type="molecule type" value="Genomic_DNA"/>
</dbReference>
<evidence type="ECO:0000313" key="1">
    <source>
        <dbReference type="EMBL" id="MPN59481.1"/>
    </source>
</evidence>
<gene>
    <name evidence="1" type="ORF">SDC9_207202</name>
</gene>
<proteinExistence type="predicted"/>
<accession>A0A645J790</accession>
<organism evidence="1">
    <name type="scientific">bioreactor metagenome</name>
    <dbReference type="NCBI Taxonomy" id="1076179"/>
    <lineage>
        <taxon>unclassified sequences</taxon>
        <taxon>metagenomes</taxon>
        <taxon>ecological metagenomes</taxon>
    </lineage>
</organism>
<comment type="caution">
    <text evidence="1">The sequence shown here is derived from an EMBL/GenBank/DDBJ whole genome shotgun (WGS) entry which is preliminary data.</text>
</comment>
<name>A0A645J790_9ZZZZ</name>
<dbReference type="AlphaFoldDB" id="A0A645J790"/>
<reference evidence="1" key="1">
    <citation type="submission" date="2019-08" db="EMBL/GenBank/DDBJ databases">
        <authorList>
            <person name="Kucharzyk K."/>
            <person name="Murdoch R.W."/>
            <person name="Higgins S."/>
            <person name="Loffler F."/>
        </authorList>
    </citation>
    <scope>NUCLEOTIDE SEQUENCE</scope>
</reference>
<sequence length="112" mass="12229">MPCQPVAEQRGDFVRQAQDGVARTAGAMVPGPGEQVFEFLVVQARDQWRDEYADRDAGGSQFFHCFQACVGRAGARLELPRQCSVQCGQRNGDVRQVLSGQFGPQIGVANDE</sequence>